<comment type="caution">
    <text evidence="2">The sequence shown here is derived from an EMBL/GenBank/DDBJ whole genome shotgun (WGS) entry which is preliminary data.</text>
</comment>
<proteinExistence type="predicted"/>
<protein>
    <submittedName>
        <fullName evidence="2">Ribosomal protein S16, mitochondrial</fullName>
    </submittedName>
</protein>
<evidence type="ECO:0000313" key="3">
    <source>
        <dbReference type="Proteomes" id="UP000639643"/>
    </source>
</evidence>
<gene>
    <name evidence="2" type="ORF">CMUS01_16817</name>
</gene>
<feature type="compositionally biased region" description="Polar residues" evidence="1">
    <location>
        <begin position="84"/>
        <end position="101"/>
    </location>
</feature>
<organism evidence="2 3">
    <name type="scientific">Colletotrichum musicola</name>
    <dbReference type="NCBI Taxonomy" id="2175873"/>
    <lineage>
        <taxon>Eukaryota</taxon>
        <taxon>Fungi</taxon>
        <taxon>Dikarya</taxon>
        <taxon>Ascomycota</taxon>
        <taxon>Pezizomycotina</taxon>
        <taxon>Sordariomycetes</taxon>
        <taxon>Hypocreomycetidae</taxon>
        <taxon>Glomerellales</taxon>
        <taxon>Glomerellaceae</taxon>
        <taxon>Colletotrichum</taxon>
        <taxon>Colletotrichum orchidearum species complex</taxon>
    </lineage>
</organism>
<evidence type="ECO:0000256" key="1">
    <source>
        <dbReference type="SAM" id="MobiDB-lite"/>
    </source>
</evidence>
<feature type="region of interest" description="Disordered" evidence="1">
    <location>
        <begin position="79"/>
        <end position="101"/>
    </location>
</feature>
<keyword evidence="2" id="KW-0689">Ribosomal protein</keyword>
<dbReference type="Proteomes" id="UP000639643">
    <property type="component" value="Unassembled WGS sequence"/>
</dbReference>
<keyword evidence="2" id="KW-0687">Ribonucleoprotein</keyword>
<reference evidence="2" key="1">
    <citation type="journal article" date="2020" name="Phytopathology">
        <title>Genome Sequence Resources of Colletotrichum truncatum, C. plurivorum, C. musicola, and C. sojae: Four Species Pathogenic to Soybean (Glycine max).</title>
        <authorList>
            <person name="Rogerio F."/>
            <person name="Boufleur T.R."/>
            <person name="Ciampi-Guillardi M."/>
            <person name="Sukno S.A."/>
            <person name="Thon M.R."/>
            <person name="Massola Junior N.S."/>
            <person name="Baroncelli R."/>
        </authorList>
    </citation>
    <scope>NUCLEOTIDE SEQUENCE</scope>
    <source>
        <strain evidence="2">LFN0074</strain>
    </source>
</reference>
<accession>A0A8H6IKK3</accession>
<sequence length="101" mass="11313">TGSAWAPSRPKPSGGSCQWYETFALYHHQRIRGSQAMERLEKRERIDLSIRNDAGQRKVDTERRDSDANTIQVGILEPKYRPNGTLNTATAAKSLKQPASS</sequence>
<evidence type="ECO:0000313" key="2">
    <source>
        <dbReference type="EMBL" id="KAF6780680.1"/>
    </source>
</evidence>
<keyword evidence="3" id="KW-1185">Reference proteome</keyword>
<feature type="compositionally biased region" description="Basic and acidic residues" evidence="1">
    <location>
        <begin position="50"/>
        <end position="67"/>
    </location>
</feature>
<feature type="non-terminal residue" evidence="2">
    <location>
        <position position="1"/>
    </location>
</feature>
<dbReference type="GO" id="GO:0005840">
    <property type="term" value="C:ribosome"/>
    <property type="evidence" value="ECO:0007669"/>
    <property type="project" value="UniProtKB-KW"/>
</dbReference>
<feature type="region of interest" description="Disordered" evidence="1">
    <location>
        <begin position="50"/>
        <end position="69"/>
    </location>
</feature>
<dbReference type="EMBL" id="WIGM01002432">
    <property type="protein sequence ID" value="KAF6780680.1"/>
    <property type="molecule type" value="Genomic_DNA"/>
</dbReference>
<name>A0A8H6IKK3_9PEZI</name>
<dbReference type="AlphaFoldDB" id="A0A8H6IKK3"/>